<evidence type="ECO:0000313" key="2">
    <source>
        <dbReference type="EMBL" id="UYQ71585.1"/>
    </source>
</evidence>
<feature type="domain" description="Transglutaminase-like" evidence="1">
    <location>
        <begin position="152"/>
        <end position="213"/>
    </location>
</feature>
<accession>A0ABY6IPD9</accession>
<gene>
    <name evidence="2" type="ORF">OF122_16280</name>
</gene>
<dbReference type="Pfam" id="PF01841">
    <property type="entry name" value="Transglut_core"/>
    <property type="match status" value="1"/>
</dbReference>
<sequence>MRISIRHEFRFALSEGLAHAVQHLLLSPVETASQSVVEWSIKMDGIEAAASFTDAFGNKAHLVSQHRPENDLFISVSGVVETTDTNGVLGRVAGEPNVSLFKRLTPQTRPNGNLVNRLKAHAKAGMSGVELLHWLMNRLHEARETAPEEDDDTPEIVAEDHAHVFVAAARGVDIPARFVTGYVLAEDGAPARLHAWAEAWDDGLGWIGFDPSANLCPTPAYVRIACGLDAETTAPVRLAPELARRTEDTIRIAQVMVNQQQQ</sequence>
<keyword evidence="3" id="KW-1185">Reference proteome</keyword>
<dbReference type="InterPro" id="IPR038765">
    <property type="entry name" value="Papain-like_cys_pep_sf"/>
</dbReference>
<protein>
    <submittedName>
        <fullName evidence="2">Transglutaminase family protein</fullName>
    </submittedName>
</protein>
<dbReference type="PANTHER" id="PTHR33490">
    <property type="entry name" value="BLR5614 PROTEIN-RELATED"/>
    <property type="match status" value="1"/>
</dbReference>
<dbReference type="InterPro" id="IPR002931">
    <property type="entry name" value="Transglutaminase-like"/>
</dbReference>
<dbReference type="Proteomes" id="UP001163882">
    <property type="component" value="Chromosome"/>
</dbReference>
<proteinExistence type="predicted"/>
<dbReference type="Gene3D" id="3.10.620.30">
    <property type="match status" value="1"/>
</dbReference>
<dbReference type="Pfam" id="PF08379">
    <property type="entry name" value="Bact_transglu_N"/>
    <property type="match status" value="1"/>
</dbReference>
<dbReference type="SUPFAM" id="SSF54001">
    <property type="entry name" value="Cysteine proteinases"/>
    <property type="match status" value="1"/>
</dbReference>
<dbReference type="EMBL" id="CP107716">
    <property type="protein sequence ID" value="UYQ71585.1"/>
    <property type="molecule type" value="Genomic_DNA"/>
</dbReference>
<dbReference type="SMART" id="SM00460">
    <property type="entry name" value="TGc"/>
    <property type="match status" value="1"/>
</dbReference>
<dbReference type="InterPro" id="IPR013589">
    <property type="entry name" value="Bac_transglu_N"/>
</dbReference>
<organism evidence="2 3">
    <name type="scientific">Pelagibacterium flavum</name>
    <dbReference type="NCBI Taxonomy" id="2984530"/>
    <lineage>
        <taxon>Bacteria</taxon>
        <taxon>Pseudomonadati</taxon>
        <taxon>Pseudomonadota</taxon>
        <taxon>Alphaproteobacteria</taxon>
        <taxon>Hyphomicrobiales</taxon>
        <taxon>Devosiaceae</taxon>
        <taxon>Pelagibacterium</taxon>
    </lineage>
</organism>
<dbReference type="PANTHER" id="PTHR33490:SF6">
    <property type="entry name" value="SLL1049 PROTEIN"/>
    <property type="match status" value="1"/>
</dbReference>
<dbReference type="RefSeq" id="WP_264225236.1">
    <property type="nucleotide sequence ID" value="NZ_CP107716.1"/>
</dbReference>
<name>A0ABY6IPD9_9HYPH</name>
<reference evidence="2" key="1">
    <citation type="submission" date="2022-10" db="EMBL/GenBank/DDBJ databases">
        <title>YIM 151497 complete genome.</title>
        <authorList>
            <person name="Chen X."/>
        </authorList>
    </citation>
    <scope>NUCLEOTIDE SEQUENCE</scope>
    <source>
        <strain evidence="2">YIM 151497</strain>
    </source>
</reference>
<evidence type="ECO:0000259" key="1">
    <source>
        <dbReference type="SMART" id="SM00460"/>
    </source>
</evidence>
<evidence type="ECO:0000313" key="3">
    <source>
        <dbReference type="Proteomes" id="UP001163882"/>
    </source>
</evidence>